<dbReference type="Gene3D" id="3.55.50.10">
    <property type="entry name" value="Baseplate protein-like domains"/>
    <property type="match status" value="1"/>
</dbReference>
<evidence type="ECO:0000313" key="6">
    <source>
        <dbReference type="Proteomes" id="UP000264310"/>
    </source>
</evidence>
<dbReference type="InterPro" id="IPR023399">
    <property type="entry name" value="Baseplate-like_2-layer_sand"/>
</dbReference>
<dbReference type="EMBL" id="QURL01000004">
    <property type="protein sequence ID" value="RFC63600.1"/>
    <property type="molecule type" value="Genomic_DNA"/>
</dbReference>
<proteinExistence type="predicted"/>
<dbReference type="Gene3D" id="3.30.1920.10">
    <property type="entry name" value="Baseplate protein-like domains - 2 layer sandwich fold"/>
    <property type="match status" value="1"/>
</dbReference>
<dbReference type="RefSeq" id="WP_116683330.1">
    <property type="nucleotide sequence ID" value="NZ_QURL01000004.1"/>
</dbReference>
<feature type="domain" description="Baseplate hub protein gp44/GpP-like C-terminal" evidence="3">
    <location>
        <begin position="324"/>
        <end position="386"/>
    </location>
</feature>
<keyword evidence="6" id="KW-1185">Reference proteome</keyword>
<dbReference type="InterPro" id="IPR049354">
    <property type="entry name" value="GpP-like_N"/>
</dbReference>
<dbReference type="Proteomes" id="UP000264310">
    <property type="component" value="Unassembled WGS sequence"/>
</dbReference>
<reference evidence="5 6" key="1">
    <citation type="submission" date="2018-08" db="EMBL/GenBank/DDBJ databases">
        <title>Fulvimarina sp. 85, whole genome shotgun sequence.</title>
        <authorList>
            <person name="Tuo L."/>
        </authorList>
    </citation>
    <scope>NUCLEOTIDE SEQUENCE [LARGE SCALE GENOMIC DNA]</scope>
    <source>
        <strain evidence="5 6">85</strain>
    </source>
</reference>
<accession>A0A371X2Z3</accession>
<organism evidence="5 6">
    <name type="scientific">Fulvimarina endophytica</name>
    <dbReference type="NCBI Taxonomy" id="2293836"/>
    <lineage>
        <taxon>Bacteria</taxon>
        <taxon>Pseudomonadati</taxon>
        <taxon>Pseudomonadota</taxon>
        <taxon>Alphaproteobacteria</taxon>
        <taxon>Hyphomicrobiales</taxon>
        <taxon>Aurantimonadaceae</taxon>
        <taxon>Fulvimarina</taxon>
    </lineage>
</organism>
<protein>
    <submittedName>
        <fullName evidence="5">Mu P family protein</fullName>
    </submittedName>
</protein>
<evidence type="ECO:0000259" key="4">
    <source>
        <dbReference type="Pfam" id="PF22255"/>
    </source>
</evidence>
<gene>
    <name evidence="5" type="ORF">DYI37_11380</name>
</gene>
<feature type="domain" description="Baseplate hub protein gp44-like N-terminal" evidence="2">
    <location>
        <begin position="17"/>
        <end position="111"/>
    </location>
</feature>
<evidence type="ECO:0000313" key="5">
    <source>
        <dbReference type="EMBL" id="RFC63600.1"/>
    </source>
</evidence>
<evidence type="ECO:0000259" key="2">
    <source>
        <dbReference type="Pfam" id="PF21683"/>
    </source>
</evidence>
<evidence type="ECO:0000256" key="1">
    <source>
        <dbReference type="SAM" id="MobiDB-lite"/>
    </source>
</evidence>
<dbReference type="Pfam" id="PF22255">
    <property type="entry name" value="Gp44-like_2nd"/>
    <property type="match status" value="1"/>
</dbReference>
<evidence type="ECO:0000259" key="3">
    <source>
        <dbReference type="Pfam" id="PF21929"/>
    </source>
</evidence>
<dbReference type="OrthoDB" id="9016931at2"/>
<name>A0A371X2Z3_9HYPH</name>
<feature type="compositionally biased region" description="Basic residues" evidence="1">
    <location>
        <begin position="404"/>
        <end position="413"/>
    </location>
</feature>
<feature type="compositionally biased region" description="Basic and acidic residues" evidence="1">
    <location>
        <begin position="258"/>
        <end position="274"/>
    </location>
</feature>
<dbReference type="AlphaFoldDB" id="A0A371X2Z3"/>
<dbReference type="InterPro" id="IPR053982">
    <property type="entry name" value="Gp44/GpP-like_C"/>
</dbReference>
<dbReference type="SUPFAM" id="SSF69279">
    <property type="entry name" value="Phage tail proteins"/>
    <property type="match status" value="2"/>
</dbReference>
<sequence length="425" mass="46738">MSVFSAIPSTREPTRRVSIEIEGHDTFDEFVAVEITRDLKDFAGNFQVTARDAGRSMATFDFASPPPIFSVRPGPTARISIDGELVMVAKIERVRPEIDEERAEITFSGRDKGGNMVDCAAAPRGPGEFRNVKLEDAVRRIAEPFGIEVVCEIDTGRSFGRYPLELAETALSAIEKGARQRHALVMSDGTGKVILTRTGGRRAPAALTLPGNIKASSAEFSHENRYSETIVRGQGEKAGGKRADRNAAFGLGDDPVPPEDRRPGTGEATERERAGTAVEGTAIDEEIEDYRPIVFLAKTQADDISAADEADFRMRQRRAESEEPIVTVRDFRAGPENRLWRVNEIVSYSDAFQQIHRDMLISRTVMRYDEEIATEITLSSPEAFDPKPVGSRRTDMKEGAARSRSAKSRKPKAPAKPLDTTANAL</sequence>
<feature type="domain" description="Baseplate hub protein gp44/GpP-like second" evidence="4">
    <location>
        <begin position="114"/>
        <end position="197"/>
    </location>
</feature>
<dbReference type="Pfam" id="PF21683">
    <property type="entry name" value="GpP-like_1st"/>
    <property type="match status" value="1"/>
</dbReference>
<feature type="compositionally biased region" description="Basic and acidic residues" evidence="1">
    <location>
        <begin position="234"/>
        <end position="245"/>
    </location>
</feature>
<feature type="region of interest" description="Disordered" evidence="1">
    <location>
        <begin position="379"/>
        <end position="425"/>
    </location>
</feature>
<comment type="caution">
    <text evidence="5">The sequence shown here is derived from an EMBL/GenBank/DDBJ whole genome shotgun (WGS) entry which is preliminary data.</text>
</comment>
<dbReference type="InterPro" id="IPR053981">
    <property type="entry name" value="Gp44/GpP-like_2nd"/>
</dbReference>
<feature type="compositionally biased region" description="Basic and acidic residues" evidence="1">
    <location>
        <begin position="392"/>
        <end position="401"/>
    </location>
</feature>
<feature type="region of interest" description="Disordered" evidence="1">
    <location>
        <begin position="232"/>
        <end position="277"/>
    </location>
</feature>
<dbReference type="Pfam" id="PF21929">
    <property type="entry name" value="GpP_4th"/>
    <property type="match status" value="1"/>
</dbReference>
<dbReference type="Gene3D" id="2.30.300.10">
    <property type="entry name" value="Baseplate protein-like domain - beta roll fold"/>
    <property type="match status" value="1"/>
</dbReference>